<dbReference type="PANTHER" id="PTHR31669:SF251">
    <property type="entry name" value="PROTEIN FAR1-RELATED SEQUENCE"/>
    <property type="match status" value="1"/>
</dbReference>
<dbReference type="GO" id="GO:0006355">
    <property type="term" value="P:regulation of DNA-templated transcription"/>
    <property type="evidence" value="ECO:0007669"/>
    <property type="project" value="InterPro"/>
</dbReference>
<dbReference type="InterPro" id="IPR031052">
    <property type="entry name" value="FHY3/FAR1"/>
</dbReference>
<dbReference type="Proteomes" id="UP000077315">
    <property type="component" value="Unassembled WGS sequence"/>
</dbReference>
<evidence type="ECO:0008006" key="3">
    <source>
        <dbReference type="Google" id="ProtNLM"/>
    </source>
</evidence>
<dbReference type="EMBL" id="KV440989">
    <property type="protein sequence ID" value="OAD70342.1"/>
    <property type="molecule type" value="Genomic_DNA"/>
</dbReference>
<accession>A0A162TQV0</accession>
<dbReference type="RefSeq" id="XP_018288382.1">
    <property type="nucleotide sequence ID" value="XM_018440614.1"/>
</dbReference>
<protein>
    <recommendedName>
        <fullName evidence="3">MULE transposase domain-containing protein</fullName>
    </recommendedName>
</protein>
<evidence type="ECO:0000313" key="2">
    <source>
        <dbReference type="Proteomes" id="UP000077315"/>
    </source>
</evidence>
<reference evidence="2" key="1">
    <citation type="submission" date="2015-06" db="EMBL/GenBank/DDBJ databases">
        <title>Expansion of signal transduction pathways in fungi by whole-genome duplication.</title>
        <authorList>
            <consortium name="DOE Joint Genome Institute"/>
            <person name="Corrochano L.M."/>
            <person name="Kuo A."/>
            <person name="Marcet-Houben M."/>
            <person name="Polaino S."/>
            <person name="Salamov A."/>
            <person name="Villalobos J.M."/>
            <person name="Alvarez M.I."/>
            <person name="Avalos J."/>
            <person name="Benito E.P."/>
            <person name="Benoit I."/>
            <person name="Burger G."/>
            <person name="Camino L.P."/>
            <person name="Canovas D."/>
            <person name="Cerda-Olmedo E."/>
            <person name="Cheng J.-F."/>
            <person name="Dominguez A."/>
            <person name="Elias M."/>
            <person name="Eslava A.P."/>
            <person name="Glaser F."/>
            <person name="Grimwood J."/>
            <person name="Gutierrez G."/>
            <person name="Heitman J."/>
            <person name="Henrissat B."/>
            <person name="Iturriaga E.A."/>
            <person name="Lang B.F."/>
            <person name="Lavin J.L."/>
            <person name="Lee S."/>
            <person name="Li W."/>
            <person name="Lindquist E."/>
            <person name="Lopez-Garcia S."/>
            <person name="Luque E.M."/>
            <person name="Marcos A.T."/>
            <person name="Martin J."/>
            <person name="McCluskey K."/>
            <person name="Medina H.R."/>
            <person name="Miralles-Duran A."/>
            <person name="Miyazaki A."/>
            <person name="Munoz-Torres E."/>
            <person name="Oguiza J.A."/>
            <person name="Ohm R."/>
            <person name="Olmedo M."/>
            <person name="Orejas M."/>
            <person name="Ortiz-Castellanos L."/>
            <person name="Pisabarro A.G."/>
            <person name="Rodriguez-Romero J."/>
            <person name="Ruiz-Herrera J."/>
            <person name="Ruiz-Vazquez R."/>
            <person name="Sanz C."/>
            <person name="Schackwitz W."/>
            <person name="Schmutz J."/>
            <person name="Shahriari M."/>
            <person name="Shelest E."/>
            <person name="Silva-Franco F."/>
            <person name="Soanes D."/>
            <person name="Syed K."/>
            <person name="Tagua V.G."/>
            <person name="Talbot N.J."/>
            <person name="Thon M."/>
            <person name="De vries R.P."/>
            <person name="Wiebenga A."/>
            <person name="Yadav J.S."/>
            <person name="Braun E.L."/>
            <person name="Baker S."/>
            <person name="Garre V."/>
            <person name="Horwitz B."/>
            <person name="Torres-Martinez S."/>
            <person name="Idnurm A."/>
            <person name="Herrera-Estrella A."/>
            <person name="Gabaldon T."/>
            <person name="Grigoriev I.V."/>
        </authorList>
    </citation>
    <scope>NUCLEOTIDE SEQUENCE [LARGE SCALE GENOMIC DNA]</scope>
    <source>
        <strain evidence="2">NRRL 1555(-)</strain>
    </source>
</reference>
<keyword evidence="2" id="KW-1185">Reference proteome</keyword>
<gene>
    <name evidence="1" type="ORF">PHYBLDRAFT_60246</name>
</gene>
<dbReference type="AlphaFoldDB" id="A0A162TQV0"/>
<organism evidence="1 2">
    <name type="scientific">Phycomyces blakesleeanus (strain ATCC 8743b / DSM 1359 / FGSC 10004 / NBRC 33097 / NRRL 1555)</name>
    <dbReference type="NCBI Taxonomy" id="763407"/>
    <lineage>
        <taxon>Eukaryota</taxon>
        <taxon>Fungi</taxon>
        <taxon>Fungi incertae sedis</taxon>
        <taxon>Mucoromycota</taxon>
        <taxon>Mucoromycotina</taxon>
        <taxon>Mucoromycetes</taxon>
        <taxon>Mucorales</taxon>
        <taxon>Phycomycetaceae</taxon>
        <taxon>Phycomyces</taxon>
    </lineage>
</organism>
<dbReference type="VEuPathDB" id="FungiDB:PHYBLDRAFT_60246"/>
<dbReference type="PANTHER" id="PTHR31669">
    <property type="entry name" value="PROTEIN FAR1-RELATED SEQUENCE 10-RELATED"/>
    <property type="match status" value="1"/>
</dbReference>
<proteinExistence type="predicted"/>
<name>A0A162TQV0_PHYB8</name>
<evidence type="ECO:0000313" key="1">
    <source>
        <dbReference type="EMBL" id="OAD70342.1"/>
    </source>
</evidence>
<dbReference type="OrthoDB" id="2441661at2759"/>
<dbReference type="InParanoid" id="A0A162TQV0"/>
<dbReference type="GeneID" id="29001520"/>
<sequence length="294" mass="33325">MRSIGSVIYVGVQRSCLSSVLTFKLLIRVNKKSLRSQGFDAEEFSSVVAVREAAKAYDVNHNIALTTAYSSSSRIKLICKHSGGNLAVYSCEAQHNLAAEENSRAYAMHCKLSPEVMDIVSKYPEENDDVVTVFNILKRSEYTNIIFQDIANIKKHFGKSGEGREIFEFITTLQDLDFHERYIVDNTEDNKVNKVFFVHKDAIEEAIGIPETAIIGATYKTNSHSMIFVNIVGTSVFITDNEQALRNALTHAFPKSKQFLCYKHIKDNFKKQLFPVMKEDENEEKKSFLEKLAN</sequence>